<keyword evidence="2" id="KW-1185">Reference proteome</keyword>
<protein>
    <submittedName>
        <fullName evidence="1">Uncharacterized protein</fullName>
    </submittedName>
</protein>
<dbReference type="Gramene" id="OGLUM12G15840.1">
    <property type="protein sequence ID" value="OGLUM12G15840.1"/>
    <property type="gene ID" value="OGLUM12G15840"/>
</dbReference>
<name>A0A0E0BTJ3_9ORYZ</name>
<reference evidence="1" key="1">
    <citation type="submission" date="2015-04" db="UniProtKB">
        <authorList>
            <consortium name="EnsemblPlants"/>
        </authorList>
    </citation>
    <scope>IDENTIFICATION</scope>
</reference>
<dbReference type="HOGENOM" id="CLU_191752_0_0_1"/>
<dbReference type="AlphaFoldDB" id="A0A0E0BTJ3"/>
<evidence type="ECO:0000313" key="2">
    <source>
        <dbReference type="Proteomes" id="UP000026961"/>
    </source>
</evidence>
<dbReference type="Proteomes" id="UP000026961">
    <property type="component" value="Chromosome 12"/>
</dbReference>
<accession>A0A0E0BTJ3</accession>
<dbReference type="EnsemblPlants" id="OGLUM12G15840.1">
    <property type="protein sequence ID" value="OGLUM12G15840.1"/>
    <property type="gene ID" value="OGLUM12G15840"/>
</dbReference>
<evidence type="ECO:0000313" key="1">
    <source>
        <dbReference type="EnsemblPlants" id="OGLUM12G15840.1"/>
    </source>
</evidence>
<sequence length="86" mass="9395">MVENKLSPWASSTRPRATAQVARDLGPLLVVFTWPSERDFAGSGNMFLDGVDEACGEGHCLAGVPTDKLVNRSQLLEEEHLRNISV</sequence>
<proteinExistence type="predicted"/>
<reference evidence="1" key="2">
    <citation type="submission" date="2018-05" db="EMBL/GenBank/DDBJ databases">
        <title>OgluRS3 (Oryza glumaepatula Reference Sequence Version 3).</title>
        <authorList>
            <person name="Zhang J."/>
            <person name="Kudrna D."/>
            <person name="Lee S."/>
            <person name="Talag J."/>
            <person name="Welchert J."/>
            <person name="Wing R.A."/>
        </authorList>
    </citation>
    <scope>NUCLEOTIDE SEQUENCE [LARGE SCALE GENOMIC DNA]</scope>
</reference>
<organism evidence="1">
    <name type="scientific">Oryza glumipatula</name>
    <dbReference type="NCBI Taxonomy" id="40148"/>
    <lineage>
        <taxon>Eukaryota</taxon>
        <taxon>Viridiplantae</taxon>
        <taxon>Streptophyta</taxon>
        <taxon>Embryophyta</taxon>
        <taxon>Tracheophyta</taxon>
        <taxon>Spermatophyta</taxon>
        <taxon>Magnoliopsida</taxon>
        <taxon>Liliopsida</taxon>
        <taxon>Poales</taxon>
        <taxon>Poaceae</taxon>
        <taxon>BOP clade</taxon>
        <taxon>Oryzoideae</taxon>
        <taxon>Oryzeae</taxon>
        <taxon>Oryzinae</taxon>
        <taxon>Oryza</taxon>
    </lineage>
</organism>